<dbReference type="AlphaFoldDB" id="A0A7W0HRQ3"/>
<proteinExistence type="predicted"/>
<evidence type="ECO:0000256" key="1">
    <source>
        <dbReference type="ARBA" id="ARBA00001957"/>
    </source>
</evidence>
<dbReference type="RefSeq" id="WP_181611629.1">
    <property type="nucleotide sequence ID" value="NZ_BAABAM010000003.1"/>
</dbReference>
<comment type="caution">
    <text evidence="5">The sequence shown here is derived from an EMBL/GenBank/DDBJ whole genome shotgun (WGS) entry which is preliminary data.</text>
</comment>
<keyword evidence="3" id="KW-0597">Phosphoprotein</keyword>
<dbReference type="PROSITE" id="PS00012">
    <property type="entry name" value="PHOSPHOPANTETHEINE"/>
    <property type="match status" value="1"/>
</dbReference>
<dbReference type="PROSITE" id="PS50075">
    <property type="entry name" value="CARRIER"/>
    <property type="match status" value="1"/>
</dbReference>
<evidence type="ECO:0000313" key="5">
    <source>
        <dbReference type="EMBL" id="MBA2892916.1"/>
    </source>
</evidence>
<dbReference type="Gene3D" id="3.30.559.30">
    <property type="entry name" value="Nonribosomal peptide synthetase, condensation domain"/>
    <property type="match status" value="1"/>
</dbReference>
<evidence type="ECO:0000313" key="6">
    <source>
        <dbReference type="Proteomes" id="UP000530928"/>
    </source>
</evidence>
<dbReference type="GO" id="GO:0043041">
    <property type="term" value="P:amino acid activation for nonribosomal peptide biosynthetic process"/>
    <property type="evidence" value="ECO:0007669"/>
    <property type="project" value="TreeGrafter"/>
</dbReference>
<gene>
    <name evidence="5" type="ORF">HNR30_004270</name>
</gene>
<dbReference type="GO" id="GO:0009366">
    <property type="term" value="C:enterobactin synthetase complex"/>
    <property type="evidence" value="ECO:0007669"/>
    <property type="project" value="TreeGrafter"/>
</dbReference>
<dbReference type="GO" id="GO:0047527">
    <property type="term" value="F:2,3-dihydroxybenzoate-serine ligase activity"/>
    <property type="evidence" value="ECO:0007669"/>
    <property type="project" value="TreeGrafter"/>
</dbReference>
<keyword evidence="2" id="KW-0596">Phosphopantetheine</keyword>
<dbReference type="InterPro" id="IPR006162">
    <property type="entry name" value="Ppantetheine_attach_site"/>
</dbReference>
<dbReference type="Pfam" id="PF00550">
    <property type="entry name" value="PP-binding"/>
    <property type="match status" value="1"/>
</dbReference>
<accession>A0A7W0HRQ3</accession>
<keyword evidence="6" id="KW-1185">Reference proteome</keyword>
<dbReference type="InterPro" id="IPR023213">
    <property type="entry name" value="CAT-like_dom_sf"/>
</dbReference>
<sequence length="479" mass="51458">MSQASFVQHGMWVMRGAGAAYHMPMLVELPGEADPGVLAKACAAVAERHPLLSSALREQDGVAVIVPAARPSELRVAGPGDSVEDDIARPFDLGTGPLVRFTLFAPRTLLVTAHHVAFDGHSKDLLLRDLLSAYDGVVQDPPATGFSELAEAERERVARALPEARAFWRPRWSEPVPVMVAGHLLSSRASGPGQVLAFELPRVELDGLTVFETTLAALHALLFLYGNSRVGTAVDLSTRRPESAEVIGPFVNELPVESRPSADLPFHRFAGSLRAECRAIYRHREVPLARALPGLRPHAALAPVSLSYRRRQPYHGTAAVDWLVHNGAVRGELQLQLVDDGASLTASLRCSARAAAVAGELAAHLRAVLEQVAATPQVALGELAEPATEHLTQAAAPEPRAPAGPVDEELAGRLRAIWEEVLQISPIGLHDDLFDLGGHSLTVTQIIARMHGQLGIEVPLDLFFDNPTIAGVLDELRTR</sequence>
<dbReference type="Gene3D" id="3.30.559.10">
    <property type="entry name" value="Chloramphenicol acetyltransferase-like domain"/>
    <property type="match status" value="1"/>
</dbReference>
<dbReference type="InterPro" id="IPR001242">
    <property type="entry name" value="Condensation_dom"/>
</dbReference>
<dbReference type="GO" id="GO:0008610">
    <property type="term" value="P:lipid biosynthetic process"/>
    <property type="evidence" value="ECO:0007669"/>
    <property type="project" value="UniProtKB-ARBA"/>
</dbReference>
<dbReference type="InterPro" id="IPR009081">
    <property type="entry name" value="PP-bd_ACP"/>
</dbReference>
<dbReference type="InterPro" id="IPR020806">
    <property type="entry name" value="PKS_PP-bd"/>
</dbReference>
<evidence type="ECO:0000256" key="3">
    <source>
        <dbReference type="ARBA" id="ARBA00022553"/>
    </source>
</evidence>
<reference evidence="5 6" key="1">
    <citation type="submission" date="2020-07" db="EMBL/GenBank/DDBJ databases">
        <title>Genomic Encyclopedia of Type Strains, Phase IV (KMG-IV): sequencing the most valuable type-strain genomes for metagenomic binning, comparative biology and taxonomic classification.</title>
        <authorList>
            <person name="Goeker M."/>
        </authorList>
    </citation>
    <scope>NUCLEOTIDE SEQUENCE [LARGE SCALE GENOMIC DNA]</scope>
    <source>
        <strain evidence="5 6">DSM 45533</strain>
    </source>
</reference>
<dbReference type="EMBL" id="JACDUR010000004">
    <property type="protein sequence ID" value="MBA2892916.1"/>
    <property type="molecule type" value="Genomic_DNA"/>
</dbReference>
<dbReference type="Gene3D" id="1.10.1200.10">
    <property type="entry name" value="ACP-like"/>
    <property type="match status" value="1"/>
</dbReference>
<dbReference type="PANTHER" id="PTHR45527">
    <property type="entry name" value="NONRIBOSOMAL PEPTIDE SYNTHETASE"/>
    <property type="match status" value="1"/>
</dbReference>
<feature type="domain" description="Carrier" evidence="4">
    <location>
        <begin position="405"/>
        <end position="479"/>
    </location>
</feature>
<evidence type="ECO:0000259" key="4">
    <source>
        <dbReference type="PROSITE" id="PS50075"/>
    </source>
</evidence>
<dbReference type="PANTHER" id="PTHR45527:SF1">
    <property type="entry name" value="FATTY ACID SYNTHASE"/>
    <property type="match status" value="1"/>
</dbReference>
<organism evidence="5 6">
    <name type="scientific">Nonomuraea soli</name>
    <dbReference type="NCBI Taxonomy" id="1032476"/>
    <lineage>
        <taxon>Bacteria</taxon>
        <taxon>Bacillati</taxon>
        <taxon>Actinomycetota</taxon>
        <taxon>Actinomycetes</taxon>
        <taxon>Streptosporangiales</taxon>
        <taxon>Streptosporangiaceae</taxon>
        <taxon>Nonomuraea</taxon>
    </lineage>
</organism>
<dbReference type="SUPFAM" id="SSF52777">
    <property type="entry name" value="CoA-dependent acyltransferases"/>
    <property type="match status" value="2"/>
</dbReference>
<dbReference type="GO" id="GO:0009239">
    <property type="term" value="P:enterobactin biosynthetic process"/>
    <property type="evidence" value="ECO:0007669"/>
    <property type="project" value="TreeGrafter"/>
</dbReference>
<dbReference type="GO" id="GO:0005829">
    <property type="term" value="C:cytosol"/>
    <property type="evidence" value="ECO:0007669"/>
    <property type="project" value="TreeGrafter"/>
</dbReference>
<protein>
    <submittedName>
        <fullName evidence="5">Acyl carrier protein</fullName>
    </submittedName>
</protein>
<dbReference type="InterPro" id="IPR036736">
    <property type="entry name" value="ACP-like_sf"/>
</dbReference>
<dbReference type="GO" id="GO:0031177">
    <property type="term" value="F:phosphopantetheine binding"/>
    <property type="evidence" value="ECO:0007669"/>
    <property type="project" value="InterPro"/>
</dbReference>
<evidence type="ECO:0000256" key="2">
    <source>
        <dbReference type="ARBA" id="ARBA00022450"/>
    </source>
</evidence>
<dbReference type="SUPFAM" id="SSF47336">
    <property type="entry name" value="ACP-like"/>
    <property type="match status" value="1"/>
</dbReference>
<dbReference type="SMART" id="SM00823">
    <property type="entry name" value="PKS_PP"/>
    <property type="match status" value="1"/>
</dbReference>
<dbReference type="Proteomes" id="UP000530928">
    <property type="component" value="Unassembled WGS sequence"/>
</dbReference>
<comment type="cofactor">
    <cofactor evidence="1">
        <name>pantetheine 4'-phosphate</name>
        <dbReference type="ChEBI" id="CHEBI:47942"/>
    </cofactor>
</comment>
<name>A0A7W0HRQ3_9ACTN</name>
<dbReference type="Pfam" id="PF00668">
    <property type="entry name" value="Condensation"/>
    <property type="match status" value="1"/>
</dbReference>